<dbReference type="PANTHER" id="PTHR10000">
    <property type="entry name" value="PHOSPHOSERINE PHOSPHATASE"/>
    <property type="match status" value="1"/>
</dbReference>
<dbReference type="AlphaFoldDB" id="A0A838XKC6"/>
<name>A0A838XKC6_9ACTN</name>
<dbReference type="InterPro" id="IPR036412">
    <property type="entry name" value="HAD-like_sf"/>
</dbReference>
<dbReference type="PANTHER" id="PTHR10000:SF8">
    <property type="entry name" value="HAD SUPERFAMILY HYDROLASE-LIKE, TYPE 3"/>
    <property type="match status" value="1"/>
</dbReference>
<evidence type="ECO:0000313" key="2">
    <source>
        <dbReference type="Proteomes" id="UP000550354"/>
    </source>
</evidence>
<dbReference type="PROSITE" id="PS01229">
    <property type="entry name" value="COF_2"/>
    <property type="match status" value="1"/>
</dbReference>
<evidence type="ECO:0000313" key="1">
    <source>
        <dbReference type="EMBL" id="MBA4607403.1"/>
    </source>
</evidence>
<dbReference type="SUPFAM" id="SSF56784">
    <property type="entry name" value="HAD-like"/>
    <property type="match status" value="1"/>
</dbReference>
<gene>
    <name evidence="1" type="ORF">H1W00_02835</name>
</gene>
<dbReference type="SFLD" id="SFLDS00003">
    <property type="entry name" value="Haloacid_Dehalogenase"/>
    <property type="match status" value="1"/>
</dbReference>
<comment type="caution">
    <text evidence="1">The sequence shown here is derived from an EMBL/GenBank/DDBJ whole genome shotgun (WGS) entry which is preliminary data.</text>
</comment>
<dbReference type="EMBL" id="JACEOG010000001">
    <property type="protein sequence ID" value="MBA4607403.1"/>
    <property type="molecule type" value="Genomic_DNA"/>
</dbReference>
<dbReference type="InterPro" id="IPR023214">
    <property type="entry name" value="HAD_sf"/>
</dbReference>
<sequence>MTWRPKLVALDVDGTIVDHRNELSPAVKEAILGLREQGVPVVIATGRAVPGVYDVLDKLGFREGLGVASNGSVVFDVDPFEVVHTTTFDAREAVKRVLERVPEALVAVEEVGIGYRVNRAFPKGEITGKIILDEVDRMVSQPVTRVVVRAPDHDRDEFSKLVEDLGLDGTNYYIGYTAWLDLAPEGVSKASGLDVVSRSMGLTAADVLAVGDGSNDVEMIRWAGRGVAMGQAPDELIAVADHVTGPVEADGLAEELSRWLD</sequence>
<protein>
    <submittedName>
        <fullName evidence="1">HAD family phosphatase</fullName>
    </submittedName>
</protein>
<reference evidence="1 2" key="1">
    <citation type="submission" date="2020-07" db="EMBL/GenBank/DDBJ databases">
        <title>Draft genome and description of Aeromicrobium phoceense strain Marseille-Q0843 isolated from healthy skin swab.</title>
        <authorList>
            <person name="Boxberger M."/>
            <person name="La Scola B."/>
        </authorList>
    </citation>
    <scope>NUCLEOTIDE SEQUENCE [LARGE SCALE GENOMIC DNA]</scope>
    <source>
        <strain evidence="1 2">Marseille-Q0843</strain>
    </source>
</reference>
<accession>A0A838XKC6</accession>
<dbReference type="NCBIfam" id="TIGR01484">
    <property type="entry name" value="HAD-SF-IIB"/>
    <property type="match status" value="1"/>
</dbReference>
<dbReference type="Proteomes" id="UP000550354">
    <property type="component" value="Unassembled WGS sequence"/>
</dbReference>
<dbReference type="Gene3D" id="3.40.50.1000">
    <property type="entry name" value="HAD superfamily/HAD-like"/>
    <property type="match status" value="1"/>
</dbReference>
<dbReference type="InterPro" id="IPR006379">
    <property type="entry name" value="HAD-SF_hydro_IIB"/>
</dbReference>
<dbReference type="RefSeq" id="WP_181753424.1">
    <property type="nucleotide sequence ID" value="NZ_JACEOG010000001.1"/>
</dbReference>
<keyword evidence="2" id="KW-1185">Reference proteome</keyword>
<dbReference type="SFLD" id="SFLDG01140">
    <property type="entry name" value="C2.B:_Phosphomannomutase_and_P"/>
    <property type="match status" value="1"/>
</dbReference>
<dbReference type="GO" id="GO:0016791">
    <property type="term" value="F:phosphatase activity"/>
    <property type="evidence" value="ECO:0007669"/>
    <property type="project" value="TreeGrafter"/>
</dbReference>
<dbReference type="Pfam" id="PF08282">
    <property type="entry name" value="Hydrolase_3"/>
    <property type="match status" value="1"/>
</dbReference>
<organism evidence="1 2">
    <name type="scientific">Aeromicrobium phoceense</name>
    <dbReference type="NCBI Taxonomy" id="2754045"/>
    <lineage>
        <taxon>Bacteria</taxon>
        <taxon>Bacillati</taxon>
        <taxon>Actinomycetota</taxon>
        <taxon>Actinomycetes</taxon>
        <taxon>Propionibacteriales</taxon>
        <taxon>Nocardioidaceae</taxon>
        <taxon>Aeromicrobium</taxon>
    </lineage>
</organism>
<proteinExistence type="predicted"/>
<dbReference type="GO" id="GO:0000287">
    <property type="term" value="F:magnesium ion binding"/>
    <property type="evidence" value="ECO:0007669"/>
    <property type="project" value="TreeGrafter"/>
</dbReference>
<dbReference type="Gene3D" id="3.30.1240.10">
    <property type="match status" value="1"/>
</dbReference>
<dbReference type="GO" id="GO:0005829">
    <property type="term" value="C:cytosol"/>
    <property type="evidence" value="ECO:0007669"/>
    <property type="project" value="TreeGrafter"/>
</dbReference>